<protein>
    <recommendedName>
        <fullName evidence="2">site-specific DNA-methyltransferase (adenine-specific)</fullName>
        <ecNumber evidence="2">2.1.1.72</ecNumber>
    </recommendedName>
</protein>
<dbReference type="GO" id="GO:0032259">
    <property type="term" value="P:methylation"/>
    <property type="evidence" value="ECO:0007669"/>
    <property type="project" value="UniProtKB-KW"/>
</dbReference>
<keyword evidence="9" id="KW-1185">Reference proteome</keyword>
<dbReference type="EC" id="2.1.1.72" evidence="2"/>
<evidence type="ECO:0000313" key="8">
    <source>
        <dbReference type="EMBL" id="QGM99475.1"/>
    </source>
</evidence>
<reference evidence="8 9" key="1">
    <citation type="submission" date="2019-09" db="EMBL/GenBank/DDBJ databases">
        <title>Isolation and complete genome sequencing of Methylocystis species.</title>
        <authorList>
            <person name="Rumah B.L."/>
            <person name="Stead C.E."/>
            <person name="Stevens B.C."/>
            <person name="Minton N.P."/>
            <person name="Grosse-Honebrink A."/>
            <person name="Zhang Y."/>
        </authorList>
    </citation>
    <scope>NUCLEOTIDE SEQUENCE [LARGE SCALE GENOMIC DNA]</scope>
    <source>
        <strain evidence="8 9">BRCS2</strain>
    </source>
</reference>
<dbReference type="Proteomes" id="UP000422569">
    <property type="component" value="Chromosome"/>
</dbReference>
<dbReference type="KEGG" id="mpar:F7D14_01245"/>
<dbReference type="InterPro" id="IPR002052">
    <property type="entry name" value="DNA_methylase_N6_adenine_CS"/>
</dbReference>
<keyword evidence="4 8" id="KW-0808">Transferase</keyword>
<dbReference type="PROSITE" id="PS00092">
    <property type="entry name" value="N6_MTASE"/>
    <property type="match status" value="1"/>
</dbReference>
<dbReference type="Pfam" id="PF01555">
    <property type="entry name" value="N6_N4_Mtase"/>
    <property type="match status" value="1"/>
</dbReference>
<organism evidence="8 9">
    <name type="scientific">Methylocystis parvus</name>
    <dbReference type="NCBI Taxonomy" id="134"/>
    <lineage>
        <taxon>Bacteria</taxon>
        <taxon>Pseudomonadati</taxon>
        <taxon>Pseudomonadota</taxon>
        <taxon>Alphaproteobacteria</taxon>
        <taxon>Hyphomicrobiales</taxon>
        <taxon>Methylocystaceae</taxon>
        <taxon>Methylocystis</taxon>
    </lineage>
</organism>
<comment type="catalytic activity">
    <reaction evidence="6">
        <text>a 2'-deoxyadenosine in DNA + S-adenosyl-L-methionine = an N(6)-methyl-2'-deoxyadenosine in DNA + S-adenosyl-L-homocysteine + H(+)</text>
        <dbReference type="Rhea" id="RHEA:15197"/>
        <dbReference type="Rhea" id="RHEA-COMP:12418"/>
        <dbReference type="Rhea" id="RHEA-COMP:12419"/>
        <dbReference type="ChEBI" id="CHEBI:15378"/>
        <dbReference type="ChEBI" id="CHEBI:57856"/>
        <dbReference type="ChEBI" id="CHEBI:59789"/>
        <dbReference type="ChEBI" id="CHEBI:90615"/>
        <dbReference type="ChEBI" id="CHEBI:90616"/>
        <dbReference type="EC" id="2.1.1.72"/>
    </reaction>
</comment>
<dbReference type="GO" id="GO:0008170">
    <property type="term" value="F:N-methyltransferase activity"/>
    <property type="evidence" value="ECO:0007669"/>
    <property type="project" value="InterPro"/>
</dbReference>
<keyword evidence="5" id="KW-0949">S-adenosyl-L-methionine</keyword>
<accession>A0A6B8MAP2</accession>
<dbReference type="SUPFAM" id="SSF53335">
    <property type="entry name" value="S-adenosyl-L-methionine-dependent methyltransferases"/>
    <property type="match status" value="1"/>
</dbReference>
<evidence type="ECO:0000256" key="4">
    <source>
        <dbReference type="ARBA" id="ARBA00022679"/>
    </source>
</evidence>
<feature type="domain" description="DNA methylase N-4/N-6" evidence="7">
    <location>
        <begin position="116"/>
        <end position="479"/>
    </location>
</feature>
<dbReference type="InterPro" id="IPR002941">
    <property type="entry name" value="DNA_methylase_N4/N6"/>
</dbReference>
<dbReference type="InterPro" id="IPR002295">
    <property type="entry name" value="N4/N6-MTase_EcoPI_Mod-like"/>
</dbReference>
<proteinExistence type="inferred from homology"/>
<dbReference type="AlphaFoldDB" id="A0A6B8MAP2"/>
<dbReference type="PIRSF" id="PIRSF015855">
    <property type="entry name" value="TypeIII_Mtase_mKpnI"/>
    <property type="match status" value="1"/>
</dbReference>
<evidence type="ECO:0000313" key="9">
    <source>
        <dbReference type="Proteomes" id="UP000422569"/>
    </source>
</evidence>
<dbReference type="PRINTS" id="PR00506">
    <property type="entry name" value="D21N6MTFRASE"/>
</dbReference>
<comment type="similarity">
    <text evidence="1">Belongs to the N(4)/N(6)-methyltransferase family.</text>
</comment>
<dbReference type="GO" id="GO:0003677">
    <property type="term" value="F:DNA binding"/>
    <property type="evidence" value="ECO:0007669"/>
    <property type="project" value="InterPro"/>
</dbReference>
<evidence type="ECO:0000256" key="6">
    <source>
        <dbReference type="ARBA" id="ARBA00047942"/>
    </source>
</evidence>
<sequence length="666" mass="75617">MKKLEAGSPDTKSTDIVAGNVEALKTLFPEAFTEGRIDFEVLKGLLGAAVDERDEKYGLNWHGKRRARQIALTPSTGTLLPCPEESVDWETTQNIMIEGDNLEVLKLLQKSYAGKVKLIYIDPPYNTGKDFVYPDDYRDNIANYLELTGQVEGGRKISSNTEASGRFHTDWLSMMYPRLRLARTLLRDDGAIIVSIDDHEQSNLKTILDEIFGEENFIACVANINNMKGRNDRKHIATAHEYFLIYSKREFDSYGVPLTDEQLKDYKYVDERGERYALRDLRKRGRPDRREDRPNMFFPIFYNPETKACALQRRSTNDVEIVPKRGDMSDGRWRWGLDTVRDNLAILHANYSKQKDRWDISHRVYLNKDIEGDIDEESDDDDNIQRTSKPKSFWWGGENSTDVASREFKILFPGLNPDYPKSPFLMEKIVHMGSKPGDLVLDFFAGFGTTGHAVFRLNRVNPNRRFILVQLQEEISEEVAEQTETYKYCKKNGIKPFISEITKERLRRAASLIKSGQHDQKSDFGFRVFKLAPSNIRAWEPDPADIENSLLNNAEHLVQGRSEQDVLYELLLKLGLDLCVPIETKTIAGKAVHSIGGGALIVCLADGLTKDVIESLASGIVTWREALAPAVDTRVVFKDSGFKDDIAKTNMAAILNQNGISDVRGL</sequence>
<dbReference type="InterPro" id="IPR029063">
    <property type="entry name" value="SAM-dependent_MTases_sf"/>
</dbReference>
<evidence type="ECO:0000256" key="2">
    <source>
        <dbReference type="ARBA" id="ARBA00011900"/>
    </source>
</evidence>
<gene>
    <name evidence="8" type="ORF">F7D14_01245</name>
</gene>
<dbReference type="REBASE" id="337703">
    <property type="entry name" value="M.Mpa52ORF1245P"/>
</dbReference>
<evidence type="ECO:0000259" key="7">
    <source>
        <dbReference type="Pfam" id="PF01555"/>
    </source>
</evidence>
<dbReference type="GO" id="GO:0009007">
    <property type="term" value="F:site-specific DNA-methyltransferase (adenine-specific) activity"/>
    <property type="evidence" value="ECO:0007669"/>
    <property type="project" value="UniProtKB-EC"/>
</dbReference>
<evidence type="ECO:0000256" key="5">
    <source>
        <dbReference type="ARBA" id="ARBA00022691"/>
    </source>
</evidence>
<dbReference type="EMBL" id="CP044331">
    <property type="protein sequence ID" value="QGM99475.1"/>
    <property type="molecule type" value="Genomic_DNA"/>
</dbReference>
<evidence type="ECO:0000256" key="1">
    <source>
        <dbReference type="ARBA" id="ARBA00006594"/>
    </source>
</evidence>
<dbReference type="Gene3D" id="3.40.50.150">
    <property type="entry name" value="Vaccinia Virus protein VP39"/>
    <property type="match status" value="1"/>
</dbReference>
<evidence type="ECO:0000256" key="3">
    <source>
        <dbReference type="ARBA" id="ARBA00022603"/>
    </source>
</evidence>
<name>A0A6B8MAP2_9HYPH</name>
<keyword evidence="3 8" id="KW-0489">Methyltransferase</keyword>